<feature type="chain" id="PRO_5004651322" description="DUF4886 domain-containing protein" evidence="1">
    <location>
        <begin position="20"/>
        <end position="392"/>
    </location>
</feature>
<dbReference type="STRING" id="61635.BN85300570"/>
<dbReference type="EMBL" id="FO681348">
    <property type="protein sequence ID" value="CCV65078.1"/>
    <property type="molecule type" value="Genomic_DNA"/>
</dbReference>
<protein>
    <recommendedName>
        <fullName evidence="2">DUF4886 domain-containing protein</fullName>
    </recommendedName>
</protein>
<reference evidence="3 4" key="1">
    <citation type="journal article" date="2013" name="J. Mol. Microbiol. Biotechnol.">
        <title>Analysis of the Complete Genomes of Acholeplasma brassicae , A. palmae and A. laidlawii and Their Comparison to the Obligate Parasites from ' Candidatus Phytoplasma'.</title>
        <authorList>
            <person name="Kube M."/>
            <person name="Siewert C."/>
            <person name="Migdoll A.M."/>
            <person name="Duduk B."/>
            <person name="Holz S."/>
            <person name="Rabus R."/>
            <person name="Seemuller E."/>
            <person name="Mitrovic J."/>
            <person name="Muller I."/>
            <person name="Buttner C."/>
            <person name="Reinhardt R."/>
        </authorList>
    </citation>
    <scope>NUCLEOTIDE SEQUENCE [LARGE SCALE GENOMIC DNA]</scope>
    <source>
        <strain evidence="4">0502</strain>
    </source>
</reference>
<dbReference type="Pfam" id="PF16227">
    <property type="entry name" value="DUF4886"/>
    <property type="match status" value="1"/>
</dbReference>
<dbReference type="AlphaFoldDB" id="U4KQS2"/>
<organism evidence="3 4">
    <name type="scientific">Acholeplasma brassicae</name>
    <dbReference type="NCBI Taxonomy" id="61635"/>
    <lineage>
        <taxon>Bacteria</taxon>
        <taxon>Bacillati</taxon>
        <taxon>Mycoplasmatota</taxon>
        <taxon>Mollicutes</taxon>
        <taxon>Acholeplasmatales</taxon>
        <taxon>Acholeplasmataceae</taxon>
        <taxon>Acholeplasma</taxon>
    </lineage>
</organism>
<gene>
    <name evidence="3" type="ORF">BN85300570</name>
</gene>
<evidence type="ECO:0000259" key="2">
    <source>
        <dbReference type="Pfam" id="PF16227"/>
    </source>
</evidence>
<sequence length="392" mass="44213">MKKALLLMLVLSSGWFLSACEETIDEGPDNINITLEGLKGLGSLESPYLMSINVGETVMKYLEVEGVYETLELLQGQIVSGKFKSDLSLEALTIKQDQDDSVLLITANQKGEYMVRIKGKDMSSSAYIQVEVTDPASYKERLRILAIGNSFSEDATTYLGEIASNLGVEEVIIGNLYIGGASLETHWNSIKNRTSSYTYYKYSNNQWENKGAKSLVVGLLDEPWDIISMQQVSGLSGIEESLQPYLDDILDYVNETKLTESTFVWHQTWAYAQNSNHSDFPRYEKDQTLMYQSIMDVSQNYILKHDAFTRIIPAGTAIQNLRNTEIGDNLTRDGYHLNVYGRYVAGLMWFKSLTGLSIDELTYRPQNVTEQQMNLAIEAVNQAYQTKFQISN</sequence>
<feature type="domain" description="DUF4886" evidence="2">
    <location>
        <begin position="143"/>
        <end position="382"/>
    </location>
</feature>
<dbReference type="HOGENOM" id="CLU_703262_0_0_14"/>
<dbReference type="KEGG" id="abra:BN85300570"/>
<evidence type="ECO:0000313" key="3">
    <source>
        <dbReference type="EMBL" id="CCV65078.1"/>
    </source>
</evidence>
<keyword evidence="1" id="KW-0732">Signal</keyword>
<dbReference type="Proteomes" id="UP000032737">
    <property type="component" value="Chromosome"/>
</dbReference>
<dbReference type="InterPro" id="IPR032616">
    <property type="entry name" value="DUF4886"/>
</dbReference>
<dbReference type="InterPro" id="IPR036514">
    <property type="entry name" value="SGNH_hydro_sf"/>
</dbReference>
<evidence type="ECO:0000256" key="1">
    <source>
        <dbReference type="SAM" id="SignalP"/>
    </source>
</evidence>
<accession>U4KQS2</accession>
<proteinExistence type="predicted"/>
<evidence type="ECO:0000313" key="4">
    <source>
        <dbReference type="Proteomes" id="UP000032737"/>
    </source>
</evidence>
<keyword evidence="4" id="KW-1185">Reference proteome</keyword>
<feature type="signal peptide" evidence="1">
    <location>
        <begin position="1"/>
        <end position="19"/>
    </location>
</feature>
<name>U4KQS2_9MOLU</name>
<dbReference type="PROSITE" id="PS51257">
    <property type="entry name" value="PROKAR_LIPOPROTEIN"/>
    <property type="match status" value="1"/>
</dbReference>
<dbReference type="Gene3D" id="3.40.50.1110">
    <property type="entry name" value="SGNH hydrolase"/>
    <property type="match status" value="1"/>
</dbReference>
<dbReference type="RefSeq" id="WP_030003952.1">
    <property type="nucleotide sequence ID" value="NC_022549.1"/>
</dbReference>
<dbReference type="OrthoDB" id="265974at2"/>